<dbReference type="PANTHER" id="PTHR33371:SF19">
    <property type="entry name" value="MCE-FAMILY PROTEIN MCE4A"/>
    <property type="match status" value="1"/>
</dbReference>
<dbReference type="EMBL" id="VDMP01000019">
    <property type="protein sequence ID" value="TNM43304.1"/>
    <property type="molecule type" value="Genomic_DNA"/>
</dbReference>
<feature type="domain" description="Mammalian cell entry C-terminal" evidence="4">
    <location>
        <begin position="124"/>
        <end position="280"/>
    </location>
</feature>
<reference evidence="5 6" key="1">
    <citation type="journal article" date="2016" name="Int. J. Syst. Evol. Microbiol.">
        <title>Nocardioides albidus sp. nov., an actinobacterium isolated from garden soil.</title>
        <authorList>
            <person name="Singh H."/>
            <person name="Du J."/>
            <person name="Trinh H."/>
            <person name="Won K."/>
            <person name="Yang J.E."/>
            <person name="Yin C."/>
            <person name="Kook M."/>
            <person name="Yi T.H."/>
        </authorList>
    </citation>
    <scope>NUCLEOTIDE SEQUENCE [LARGE SCALE GENOMIC DNA]</scope>
    <source>
        <strain evidence="5 6">CCTCC AB 2015297</strain>
    </source>
</reference>
<evidence type="ECO:0000313" key="6">
    <source>
        <dbReference type="Proteomes" id="UP000313231"/>
    </source>
</evidence>
<protein>
    <submittedName>
        <fullName evidence="5">MCE family protein</fullName>
    </submittedName>
</protein>
<dbReference type="AlphaFoldDB" id="A0A5C4W4V2"/>
<proteinExistence type="predicted"/>
<dbReference type="OrthoDB" id="3460188at2"/>
<keyword evidence="2" id="KW-0472">Membrane</keyword>
<keyword evidence="6" id="KW-1185">Reference proteome</keyword>
<gene>
    <name evidence="5" type="ORF">FHP29_06345</name>
</gene>
<feature type="domain" description="Mce/MlaD" evidence="3">
    <location>
        <begin position="39"/>
        <end position="116"/>
    </location>
</feature>
<feature type="region of interest" description="Disordered" evidence="1">
    <location>
        <begin position="329"/>
        <end position="352"/>
    </location>
</feature>
<dbReference type="RefSeq" id="WP_139622014.1">
    <property type="nucleotide sequence ID" value="NZ_VDMP01000019.1"/>
</dbReference>
<keyword evidence="2" id="KW-1133">Transmembrane helix</keyword>
<comment type="caution">
    <text evidence="5">The sequence shown here is derived from an EMBL/GenBank/DDBJ whole genome shotgun (WGS) entry which is preliminary data.</text>
</comment>
<dbReference type="NCBIfam" id="TIGR00996">
    <property type="entry name" value="Mtu_fam_mce"/>
    <property type="match status" value="1"/>
</dbReference>
<accession>A0A5C4W4V2</accession>
<dbReference type="GO" id="GO:0051701">
    <property type="term" value="P:biological process involved in interaction with host"/>
    <property type="evidence" value="ECO:0007669"/>
    <property type="project" value="TreeGrafter"/>
</dbReference>
<dbReference type="Proteomes" id="UP000313231">
    <property type="component" value="Unassembled WGS sequence"/>
</dbReference>
<evidence type="ECO:0000259" key="4">
    <source>
        <dbReference type="Pfam" id="PF11887"/>
    </source>
</evidence>
<dbReference type="Pfam" id="PF02470">
    <property type="entry name" value="MlaD"/>
    <property type="match status" value="1"/>
</dbReference>
<evidence type="ECO:0000256" key="2">
    <source>
        <dbReference type="SAM" id="Phobius"/>
    </source>
</evidence>
<dbReference type="InterPro" id="IPR003399">
    <property type="entry name" value="Mce/MlaD"/>
</dbReference>
<evidence type="ECO:0000256" key="1">
    <source>
        <dbReference type="SAM" id="MobiDB-lite"/>
    </source>
</evidence>
<evidence type="ECO:0000259" key="3">
    <source>
        <dbReference type="Pfam" id="PF02470"/>
    </source>
</evidence>
<dbReference type="InterPro" id="IPR052336">
    <property type="entry name" value="MlaD_Phospholipid_Transporter"/>
</dbReference>
<dbReference type="InterPro" id="IPR005693">
    <property type="entry name" value="Mce"/>
</dbReference>
<dbReference type="Pfam" id="PF11887">
    <property type="entry name" value="Mce4_CUP1"/>
    <property type="match status" value="1"/>
</dbReference>
<sequence>MAREISRNQLARRGLIALVALAVIGTFITLRSNGTFGSKPHVTAEVANAGGALRAGSDVKMNGVIVGKVSEISRAASGGVTVDMEMSRKDMDVVPGNVVARILPATVFGTTFVDLVVHGAPSGELKAGAKVPADSSQETLELQQALDDIDRLVKALGPAELASAIGSAAEALDGRGGQIGATVRTLNSYLDRINPRMPQVRADLKALASTTQLVNEIAPDLLDATDDVLVTLHTIVTQEAAITALISGGTNLARTSRAFLRKNEKNLVDFINGSTVLLDAVYDNRKAGITDAFAVNILLGANLPAAVRGGFVKTDGTLRLSPPPYYSSGQQPVYRTGSVDPAGSGRLWGDGR</sequence>
<evidence type="ECO:0000313" key="5">
    <source>
        <dbReference type="EMBL" id="TNM43304.1"/>
    </source>
</evidence>
<feature type="transmembrane region" description="Helical" evidence="2">
    <location>
        <begin position="12"/>
        <end position="30"/>
    </location>
</feature>
<dbReference type="InterPro" id="IPR024516">
    <property type="entry name" value="Mce_C"/>
</dbReference>
<name>A0A5C4W4V2_9ACTN</name>
<dbReference type="PANTHER" id="PTHR33371">
    <property type="entry name" value="INTERMEMBRANE PHOSPHOLIPID TRANSPORT SYSTEM BINDING PROTEIN MLAD-RELATED"/>
    <property type="match status" value="1"/>
</dbReference>
<organism evidence="5 6">
    <name type="scientific">Nocardioides albidus</name>
    <dbReference type="NCBI Taxonomy" id="1517589"/>
    <lineage>
        <taxon>Bacteria</taxon>
        <taxon>Bacillati</taxon>
        <taxon>Actinomycetota</taxon>
        <taxon>Actinomycetes</taxon>
        <taxon>Propionibacteriales</taxon>
        <taxon>Nocardioidaceae</taxon>
        <taxon>Nocardioides</taxon>
    </lineage>
</organism>
<keyword evidence="2" id="KW-0812">Transmembrane</keyword>
<dbReference type="GO" id="GO:0005576">
    <property type="term" value="C:extracellular region"/>
    <property type="evidence" value="ECO:0007669"/>
    <property type="project" value="TreeGrafter"/>
</dbReference>